<dbReference type="Pfam" id="PF00264">
    <property type="entry name" value="Tyrosinase"/>
    <property type="match status" value="1"/>
</dbReference>
<dbReference type="GO" id="GO:0004503">
    <property type="term" value="F:tyrosinase activity"/>
    <property type="evidence" value="ECO:0007669"/>
    <property type="project" value="UniProtKB-EC"/>
</dbReference>
<dbReference type="EMBL" id="LN649229">
    <property type="protein sequence ID" value="CEI63667.1"/>
    <property type="molecule type" value="Genomic_DNA"/>
</dbReference>
<keyword evidence="8" id="KW-0470">Melanin biosynthesis</keyword>
<keyword evidence="4" id="KW-0479">Metal-binding</keyword>
<keyword evidence="5" id="KW-0560">Oxidoreductase</keyword>
<dbReference type="Pfam" id="PF18132">
    <property type="entry name" value="Tyrosinase_C"/>
    <property type="match status" value="1"/>
</dbReference>
<organism evidence="12 13">
    <name type="scientific">Fusarium venenatum</name>
    <dbReference type="NCBI Taxonomy" id="56646"/>
    <lineage>
        <taxon>Eukaryota</taxon>
        <taxon>Fungi</taxon>
        <taxon>Dikarya</taxon>
        <taxon>Ascomycota</taxon>
        <taxon>Pezizomycotina</taxon>
        <taxon>Sordariomycetes</taxon>
        <taxon>Hypocreomycetidae</taxon>
        <taxon>Hypocreales</taxon>
        <taxon>Nectriaceae</taxon>
        <taxon>Fusarium</taxon>
    </lineage>
</organism>
<dbReference type="InterPro" id="IPR050316">
    <property type="entry name" value="Tyrosinase/Hemocyanin"/>
</dbReference>
<evidence type="ECO:0000256" key="6">
    <source>
        <dbReference type="ARBA" id="ARBA00023008"/>
    </source>
</evidence>
<comment type="catalytic activity">
    <reaction evidence="9">
        <text>2 L-dopa + O2 = 2 L-dopaquinone + 2 H2O</text>
        <dbReference type="Rhea" id="RHEA:34287"/>
        <dbReference type="ChEBI" id="CHEBI:15377"/>
        <dbReference type="ChEBI" id="CHEBI:15379"/>
        <dbReference type="ChEBI" id="CHEBI:57504"/>
        <dbReference type="ChEBI" id="CHEBI:57924"/>
        <dbReference type="EC" id="1.14.18.1"/>
    </reaction>
</comment>
<dbReference type="InterPro" id="IPR002227">
    <property type="entry name" value="Tyrosinase_Cu-bd"/>
</dbReference>
<keyword evidence="7" id="KW-0503">Monooxygenase</keyword>
<dbReference type="Gene3D" id="1.10.1280.10">
    <property type="entry name" value="Di-copper center containing domain from catechol oxidase"/>
    <property type="match status" value="1"/>
</dbReference>
<accession>A0A2L2TGX2</accession>
<reference evidence="13" key="1">
    <citation type="submission" date="2014-10" db="EMBL/GenBank/DDBJ databases">
        <authorList>
            <person name="King R."/>
        </authorList>
    </citation>
    <scope>NUCLEOTIDE SEQUENCE [LARGE SCALE GENOMIC DNA]</scope>
    <source>
        <strain evidence="13">A3/5</strain>
    </source>
</reference>
<dbReference type="EC" id="1.14.18.1" evidence="3"/>
<dbReference type="STRING" id="56646.A0A2L2TGX2"/>
<evidence type="ECO:0000256" key="3">
    <source>
        <dbReference type="ARBA" id="ARBA00011906"/>
    </source>
</evidence>
<sequence>MNNSTMDQLNEAHKQGVVLGLSGFSVHQRVDIDVMLMEQPDTFNLFVIALMELQGKDNLPWQDQIPDGFSFKDGKQPDLKMSWFQIAGIHGLPKGPWEGEGKQNEYCRHGSANFGTWHRPYLAMMEQTLFRQIANVAKRFSESDIPDEQKNKYLAAAHQFRLPYWDYYRPRGDKVIIPGVTNPKDGTTTSPYDWGAPQIFTLPEIMVRRLPDNKLIAMANPFFKFQFNSEQIQVLGVDNIPTQLASISETIRHGGSNENATEKMNKLLNTVREDQVRHCLAMIEDKVYQNFGTFSTDATDENKKQTPEKILERPAGSIESFHNGYHGTIGGPPGGGPRGHMSFIAMAAFDPIFWMHHCQIDRLFAIWQAANGEKHWFNELEPKYQGIGKDNLVPFRKWPLVDKTDANNRYWNSDRARYTTDLGYTYPELAKGQTGDAVRKDFARKYEWSRRTTAELGFGTPPDDMLPLQVGKAQVFQYLDGIPSGDLLKHPGFPMQRMQQQTVMAAMTSTPQYADDWYIDVVVERLIGLHRMLANGSYTIFYIIGDIEGQSGREWSTLPGFVGMSHILAAPREACENCARQDDEAQLVTSTTPITSLLLDYSQIGKLSSMEADDVKQFLIKNLKWRVQTVAGEILDPRVMSRDHNFNLSISRKRTPVPRSAGEVQYDTYPDVIEAIISNSS</sequence>
<evidence type="ECO:0000256" key="10">
    <source>
        <dbReference type="ARBA" id="ARBA00048881"/>
    </source>
</evidence>
<evidence type="ECO:0000256" key="1">
    <source>
        <dbReference type="ARBA" id="ARBA00001973"/>
    </source>
</evidence>
<dbReference type="InterPro" id="IPR008922">
    <property type="entry name" value="Di-copper_centre_dom_sf"/>
</dbReference>
<evidence type="ECO:0000313" key="13">
    <source>
        <dbReference type="Proteomes" id="UP000245910"/>
    </source>
</evidence>
<dbReference type="PRINTS" id="PR00092">
    <property type="entry name" value="TYROSINASE"/>
</dbReference>
<dbReference type="InterPro" id="IPR041640">
    <property type="entry name" value="Tyrosinase_C"/>
</dbReference>
<evidence type="ECO:0000313" key="12">
    <source>
        <dbReference type="EMBL" id="CEI63667.1"/>
    </source>
</evidence>
<feature type="domain" description="Tyrosinase copper-binding" evidence="11">
    <location>
        <begin position="350"/>
        <end position="361"/>
    </location>
</feature>
<dbReference type="GO" id="GO:0042438">
    <property type="term" value="P:melanin biosynthetic process"/>
    <property type="evidence" value="ECO:0007669"/>
    <property type="project" value="UniProtKB-KW"/>
</dbReference>
<dbReference type="Proteomes" id="UP000245910">
    <property type="component" value="Chromosome I"/>
</dbReference>
<evidence type="ECO:0000259" key="11">
    <source>
        <dbReference type="PROSITE" id="PS00498"/>
    </source>
</evidence>
<evidence type="ECO:0000256" key="2">
    <source>
        <dbReference type="ARBA" id="ARBA00009928"/>
    </source>
</evidence>
<dbReference type="SUPFAM" id="SSF48056">
    <property type="entry name" value="Di-copper centre-containing domain"/>
    <property type="match status" value="1"/>
</dbReference>
<evidence type="ECO:0000256" key="9">
    <source>
        <dbReference type="ARBA" id="ARBA00048233"/>
    </source>
</evidence>
<dbReference type="Gene3D" id="2.60.310.20">
    <property type="match status" value="1"/>
</dbReference>
<comment type="cofactor">
    <cofactor evidence="1">
        <name>Cu(2+)</name>
        <dbReference type="ChEBI" id="CHEBI:29036"/>
    </cofactor>
</comment>
<keyword evidence="13" id="KW-1185">Reference proteome</keyword>
<dbReference type="AlphaFoldDB" id="A0A2L2TGX2"/>
<dbReference type="PANTHER" id="PTHR11474:SF76">
    <property type="entry name" value="SHKT DOMAIN-CONTAINING PROTEIN"/>
    <property type="match status" value="1"/>
</dbReference>
<comment type="similarity">
    <text evidence="2">Belongs to the tyrosinase family.</text>
</comment>
<evidence type="ECO:0000256" key="5">
    <source>
        <dbReference type="ARBA" id="ARBA00023002"/>
    </source>
</evidence>
<proteinExistence type="inferred from homology"/>
<dbReference type="PANTHER" id="PTHR11474">
    <property type="entry name" value="TYROSINASE FAMILY MEMBER"/>
    <property type="match status" value="1"/>
</dbReference>
<evidence type="ECO:0000256" key="8">
    <source>
        <dbReference type="ARBA" id="ARBA00023101"/>
    </source>
</evidence>
<protein>
    <recommendedName>
        <fullName evidence="3">tyrosinase</fullName>
        <ecNumber evidence="3">1.14.18.1</ecNumber>
    </recommendedName>
</protein>
<dbReference type="GO" id="GO:0046872">
    <property type="term" value="F:metal ion binding"/>
    <property type="evidence" value="ECO:0007669"/>
    <property type="project" value="UniProtKB-KW"/>
</dbReference>
<evidence type="ECO:0000256" key="7">
    <source>
        <dbReference type="ARBA" id="ARBA00023033"/>
    </source>
</evidence>
<evidence type="ECO:0000256" key="4">
    <source>
        <dbReference type="ARBA" id="ARBA00022723"/>
    </source>
</evidence>
<name>A0A2L2TGX2_9HYPO</name>
<dbReference type="PROSITE" id="PS00498">
    <property type="entry name" value="TYROSINASE_2"/>
    <property type="match status" value="1"/>
</dbReference>
<comment type="catalytic activity">
    <reaction evidence="10">
        <text>L-tyrosine + O2 = L-dopaquinone + H2O</text>
        <dbReference type="Rhea" id="RHEA:18117"/>
        <dbReference type="ChEBI" id="CHEBI:15377"/>
        <dbReference type="ChEBI" id="CHEBI:15379"/>
        <dbReference type="ChEBI" id="CHEBI:57924"/>
        <dbReference type="ChEBI" id="CHEBI:58315"/>
        <dbReference type="EC" id="1.14.18.1"/>
    </reaction>
</comment>
<keyword evidence="6" id="KW-0186">Copper</keyword>